<dbReference type="STRING" id="1805282.AUJ44_00430"/>
<proteinExistence type="predicted"/>
<protein>
    <submittedName>
        <fullName evidence="1">Uncharacterized protein</fullName>
    </submittedName>
</protein>
<evidence type="ECO:0000313" key="1">
    <source>
        <dbReference type="EMBL" id="OIO33404.1"/>
    </source>
</evidence>
<dbReference type="Proteomes" id="UP000183206">
    <property type="component" value="Unassembled WGS sequence"/>
</dbReference>
<feature type="non-terminal residue" evidence="1">
    <location>
        <position position="1"/>
    </location>
</feature>
<accession>A0A1J4V8D1</accession>
<dbReference type="EMBL" id="MNVO01000008">
    <property type="protein sequence ID" value="OIO33404.1"/>
    <property type="molecule type" value="Genomic_DNA"/>
</dbReference>
<sequence>DSLAAGTAGYILKANGSGNAPSWIATSSLAIAISDTTGVLTTDRGGTGLTGYATGDILYASTPTTLAKLPVGLSNQILLVSGGLPTWASTGPGTAHEILSAQHSDTVAASKSQGDFMVVKGSGSWERLVAGTGGQMIIMNDSDPTWTTYTGSSSIITVGTIVTGTWNSTPIGTAYGGLGQNVNPGTIGTILYANSGTTYATLAAGTAGTILKSNGTAAPSWIATSSLAIAISDTTGVLTTDRGGTGFSSYTTGDILFASGSALVKLPIGSGGQVLNVADGIPQWVTADVATSSHDLLSSTHLDASPSAVVRGSLITGQGSSAQWTRLGLGTSGQLLTSDGTDVIWQTYTGSTSIITLGTISTGTWQASTIGVQWGGTGAQSITGMVKGNGTGAMTGITSSQNYVAYWSDANTIAGEQYLSTTRGGLGANVTALGAGELLYSTATNAYDSLAAGTA</sequence>
<reference evidence="1 2" key="1">
    <citation type="journal article" date="2016" name="Environ. Microbiol.">
        <title>Genomic resolution of a cold subsurface aquifer community provides metabolic insights for novel microbes adapted to high CO concentrations.</title>
        <authorList>
            <person name="Probst A.J."/>
            <person name="Castelle C.J."/>
            <person name="Singh A."/>
            <person name="Brown C.T."/>
            <person name="Anantharaman K."/>
            <person name="Sharon I."/>
            <person name="Hug L.A."/>
            <person name="Burstein D."/>
            <person name="Emerson J.B."/>
            <person name="Thomas B.C."/>
            <person name="Banfield J.F."/>
        </authorList>
    </citation>
    <scope>NUCLEOTIDE SEQUENCE [LARGE SCALE GENOMIC DNA]</scope>
    <source>
        <strain evidence="1">CG1_02_47_685</strain>
    </source>
</reference>
<name>A0A1J4V8D1_9BACT</name>
<evidence type="ECO:0000313" key="2">
    <source>
        <dbReference type="Proteomes" id="UP000183206"/>
    </source>
</evidence>
<organism evidence="1 2">
    <name type="scientific">Candidatus Nomurabacteria bacterium CG1_02_47_685</name>
    <dbReference type="NCBI Taxonomy" id="1805282"/>
    <lineage>
        <taxon>Bacteria</taxon>
        <taxon>Candidatus Nomuraibacteriota</taxon>
    </lineage>
</organism>
<gene>
    <name evidence="1" type="ORF">AUJ44_00430</name>
</gene>
<dbReference type="AlphaFoldDB" id="A0A1J4V8D1"/>
<feature type="non-terminal residue" evidence="1">
    <location>
        <position position="455"/>
    </location>
</feature>
<comment type="caution">
    <text evidence="1">The sequence shown here is derived from an EMBL/GenBank/DDBJ whole genome shotgun (WGS) entry which is preliminary data.</text>
</comment>